<evidence type="ECO:0000313" key="1">
    <source>
        <dbReference type="EMBL" id="RHJ87578.1"/>
    </source>
</evidence>
<accession>A0A415E1Z7</accession>
<dbReference type="EMBL" id="QRMS01000003">
    <property type="protein sequence ID" value="RHJ87578.1"/>
    <property type="molecule type" value="Genomic_DNA"/>
</dbReference>
<organism evidence="1 2">
    <name type="scientific">Emergencia timonensis</name>
    <dbReference type="NCBI Taxonomy" id="1776384"/>
    <lineage>
        <taxon>Bacteria</taxon>
        <taxon>Bacillati</taxon>
        <taxon>Bacillota</taxon>
        <taxon>Clostridia</taxon>
        <taxon>Peptostreptococcales</taxon>
        <taxon>Anaerovoracaceae</taxon>
        <taxon>Emergencia</taxon>
    </lineage>
</organism>
<reference evidence="1 2" key="1">
    <citation type="submission" date="2018-08" db="EMBL/GenBank/DDBJ databases">
        <title>A genome reference for cultivated species of the human gut microbiota.</title>
        <authorList>
            <person name="Zou Y."/>
            <person name="Xue W."/>
            <person name="Luo G."/>
        </authorList>
    </citation>
    <scope>NUCLEOTIDE SEQUENCE [LARGE SCALE GENOMIC DNA]</scope>
    <source>
        <strain evidence="1 2">AM07-24</strain>
    </source>
</reference>
<sequence length="111" mass="12881">MQGTFFETFGRNLEVMERCRTLQEYSQFVGIVREYAETQKLSDSVMAEILQKCRAENILKEFLEKYGTEVIGMLFEVLTEEEARELSRQDGFELAEIAELTDLPLDEIEGL</sequence>
<protein>
    <submittedName>
        <fullName evidence="1">Uncharacterized protein</fullName>
    </submittedName>
</protein>
<comment type="caution">
    <text evidence="1">The sequence shown here is derived from an EMBL/GenBank/DDBJ whole genome shotgun (WGS) entry which is preliminary data.</text>
</comment>
<dbReference type="AlphaFoldDB" id="A0A415E1Z7"/>
<keyword evidence="2" id="KW-1185">Reference proteome</keyword>
<dbReference type="Proteomes" id="UP000284841">
    <property type="component" value="Unassembled WGS sequence"/>
</dbReference>
<gene>
    <name evidence="1" type="ORF">DW099_12875</name>
</gene>
<name>A0A415E1Z7_9FIRM</name>
<dbReference type="STRING" id="1776384.GCA_900086585_01148"/>
<evidence type="ECO:0000313" key="2">
    <source>
        <dbReference type="Proteomes" id="UP000284841"/>
    </source>
</evidence>
<proteinExistence type="predicted"/>